<proteinExistence type="predicted"/>
<accession>A0A9W8IBU8</accession>
<reference evidence="7" key="1">
    <citation type="submission" date="2022-07" db="EMBL/GenBank/DDBJ databases">
        <title>Phylogenomic reconstructions and comparative analyses of Kickxellomycotina fungi.</title>
        <authorList>
            <person name="Reynolds N.K."/>
            <person name="Stajich J.E."/>
            <person name="Barry K."/>
            <person name="Grigoriev I.V."/>
            <person name="Crous P."/>
            <person name="Smith M.E."/>
        </authorList>
    </citation>
    <scope>NUCLEOTIDE SEQUENCE</scope>
    <source>
        <strain evidence="7">NRRL 1566</strain>
    </source>
</reference>
<gene>
    <name evidence="7" type="ORF">IWW36_000079</name>
</gene>
<evidence type="ECO:0000313" key="7">
    <source>
        <dbReference type="EMBL" id="KAJ2852722.1"/>
    </source>
</evidence>
<dbReference type="InterPro" id="IPR002893">
    <property type="entry name" value="Znf_MYND"/>
</dbReference>
<feature type="region of interest" description="Disordered" evidence="5">
    <location>
        <begin position="199"/>
        <end position="221"/>
    </location>
</feature>
<dbReference type="PROSITE" id="PS50865">
    <property type="entry name" value="ZF_MYND_2"/>
    <property type="match status" value="1"/>
</dbReference>
<sequence>MAATLGYAEPIDSEFEDDPFPSKVGGKPRWLDPTCPLEADRVICDECSKPMVLLMQLSAPEDDPPEAFHRMLYVFICHNGICHKAGAKRCMRVFRSQLPEENAVYMENNIDAANENDVEWVMAEGVVRAPVCVVCGLSGNKACSKCHKRRYCSRSHQIADWDAGHKAQCCGDVPMKPESAEHHRKLQRMVYPEHIIVSEEEPACGESDEDDDGEDTENINPESLAVVPVTNERVEDSEVEVDPAFMKFQKRIQKNPDQILRYARTPESNETAEPLFVSDSDQPKADDISKCANCGATREFEFQVMPQMINYLSIDSVDPNSIDWGTLLVYTCSRNCSSSSTGYIEEIVCRQQFSSHGIGQKYMRAYYGDETAFTKQFDSLDI</sequence>
<dbReference type="GO" id="GO:0005634">
    <property type="term" value="C:nucleus"/>
    <property type="evidence" value="ECO:0007669"/>
    <property type="project" value="TreeGrafter"/>
</dbReference>
<keyword evidence="3" id="KW-0862">Zinc</keyword>
<keyword evidence="1" id="KW-0479">Metal-binding</keyword>
<evidence type="ECO:0000256" key="5">
    <source>
        <dbReference type="SAM" id="MobiDB-lite"/>
    </source>
</evidence>
<evidence type="ECO:0000256" key="4">
    <source>
        <dbReference type="PROSITE-ProRule" id="PRU00134"/>
    </source>
</evidence>
<evidence type="ECO:0000313" key="8">
    <source>
        <dbReference type="Proteomes" id="UP001139887"/>
    </source>
</evidence>
<keyword evidence="2 4" id="KW-0863">Zinc-finger</keyword>
<dbReference type="AlphaFoldDB" id="A0A9W8IBU8"/>
<dbReference type="Pfam" id="PF04194">
    <property type="entry name" value="PDCD2_C"/>
    <property type="match status" value="1"/>
</dbReference>
<dbReference type="SUPFAM" id="SSF144232">
    <property type="entry name" value="HIT/MYND zinc finger-like"/>
    <property type="match status" value="1"/>
</dbReference>
<evidence type="ECO:0000256" key="3">
    <source>
        <dbReference type="ARBA" id="ARBA00022833"/>
    </source>
</evidence>
<name>A0A9W8IBU8_9FUNG</name>
<dbReference type="GO" id="GO:0005737">
    <property type="term" value="C:cytoplasm"/>
    <property type="evidence" value="ECO:0007669"/>
    <property type="project" value="InterPro"/>
</dbReference>
<dbReference type="EMBL" id="JANBUW010000001">
    <property type="protein sequence ID" value="KAJ2852722.1"/>
    <property type="molecule type" value="Genomic_DNA"/>
</dbReference>
<feature type="compositionally biased region" description="Acidic residues" evidence="5">
    <location>
        <begin position="199"/>
        <end position="217"/>
    </location>
</feature>
<dbReference type="GO" id="GO:0008270">
    <property type="term" value="F:zinc ion binding"/>
    <property type="evidence" value="ECO:0007669"/>
    <property type="project" value="UniProtKB-KW"/>
</dbReference>
<evidence type="ECO:0000259" key="6">
    <source>
        <dbReference type="PROSITE" id="PS50865"/>
    </source>
</evidence>
<dbReference type="PANTHER" id="PTHR12298:SF4">
    <property type="entry name" value="PROGRAMMED CELL DEATH PROTEIN 2"/>
    <property type="match status" value="1"/>
</dbReference>
<organism evidence="7 8">
    <name type="scientific">Coemansia brasiliensis</name>
    <dbReference type="NCBI Taxonomy" id="2650707"/>
    <lineage>
        <taxon>Eukaryota</taxon>
        <taxon>Fungi</taxon>
        <taxon>Fungi incertae sedis</taxon>
        <taxon>Zoopagomycota</taxon>
        <taxon>Kickxellomycotina</taxon>
        <taxon>Kickxellomycetes</taxon>
        <taxon>Kickxellales</taxon>
        <taxon>Kickxellaceae</taxon>
        <taxon>Coemansia</taxon>
    </lineage>
</organism>
<dbReference type="InterPro" id="IPR007320">
    <property type="entry name" value="PDCD2_C"/>
</dbReference>
<evidence type="ECO:0000256" key="1">
    <source>
        <dbReference type="ARBA" id="ARBA00022723"/>
    </source>
</evidence>
<comment type="caution">
    <text evidence="7">The sequence shown here is derived from an EMBL/GenBank/DDBJ whole genome shotgun (WGS) entry which is preliminary data.</text>
</comment>
<evidence type="ECO:0000256" key="2">
    <source>
        <dbReference type="ARBA" id="ARBA00022771"/>
    </source>
</evidence>
<feature type="domain" description="MYND-type" evidence="6">
    <location>
        <begin position="132"/>
        <end position="169"/>
    </location>
</feature>
<dbReference type="OrthoDB" id="443682at2759"/>
<dbReference type="Pfam" id="PF01753">
    <property type="entry name" value="zf-MYND"/>
    <property type="match status" value="1"/>
</dbReference>
<dbReference type="PANTHER" id="PTHR12298">
    <property type="entry name" value="PCDC2 PROGRAMMED CELL DEATH PROTEIN 2 -RELATED"/>
    <property type="match status" value="1"/>
</dbReference>
<keyword evidence="8" id="KW-1185">Reference proteome</keyword>
<dbReference type="Gene3D" id="6.10.140.2220">
    <property type="match status" value="1"/>
</dbReference>
<protein>
    <recommendedName>
        <fullName evidence="6">MYND-type domain-containing protein</fullName>
    </recommendedName>
</protein>
<dbReference type="Proteomes" id="UP001139887">
    <property type="component" value="Unassembled WGS sequence"/>
</dbReference>